<gene>
    <name evidence="2" type="ORF">H0H81_004491</name>
</gene>
<protein>
    <submittedName>
        <fullName evidence="2">Uncharacterized protein</fullName>
    </submittedName>
</protein>
<feature type="compositionally biased region" description="Basic and acidic residues" evidence="1">
    <location>
        <begin position="194"/>
        <end position="225"/>
    </location>
</feature>
<dbReference type="AlphaFoldDB" id="A0A9P7FS63"/>
<comment type="caution">
    <text evidence="2">The sequence shown here is derived from an EMBL/GenBank/DDBJ whole genome shotgun (WGS) entry which is preliminary data.</text>
</comment>
<name>A0A9P7FS63_9AGAR</name>
<evidence type="ECO:0000313" key="3">
    <source>
        <dbReference type="Proteomes" id="UP000717328"/>
    </source>
</evidence>
<keyword evidence="3" id="KW-1185">Reference proteome</keyword>
<dbReference type="EMBL" id="JABCKI010006863">
    <property type="protein sequence ID" value="KAG5633897.1"/>
    <property type="molecule type" value="Genomic_DNA"/>
</dbReference>
<proteinExistence type="predicted"/>
<sequence length="249" mass="27851">MPHHGPTRLPPALRQLGASHANRQDRNPLVQQLSLRTVPNIYWHPPGLASTPALFYPQFSNKEIVQAKLSFVDNSMIYAAGSNLHSTGTHAGHMFEQNEACHYVNPHSKRPADFEYLLIPILLPPKEGALPHEPRTISYLMPLTTFWWLGFWFDRHLTFATHIEKSIMCDDTPALRLVAGTPIFALYSTSPTHEGTKAATRPDSDRPAGTRADNTDAVRETEAKPDGTVIVRCRRGSTQESRPSRDTGR</sequence>
<accession>A0A9P7FS63</accession>
<organism evidence="2 3">
    <name type="scientific">Sphagnurus paluster</name>
    <dbReference type="NCBI Taxonomy" id="117069"/>
    <lineage>
        <taxon>Eukaryota</taxon>
        <taxon>Fungi</taxon>
        <taxon>Dikarya</taxon>
        <taxon>Basidiomycota</taxon>
        <taxon>Agaricomycotina</taxon>
        <taxon>Agaricomycetes</taxon>
        <taxon>Agaricomycetidae</taxon>
        <taxon>Agaricales</taxon>
        <taxon>Tricholomatineae</taxon>
        <taxon>Lyophyllaceae</taxon>
        <taxon>Sphagnurus</taxon>
    </lineage>
</organism>
<evidence type="ECO:0000256" key="1">
    <source>
        <dbReference type="SAM" id="MobiDB-lite"/>
    </source>
</evidence>
<feature type="region of interest" description="Disordered" evidence="1">
    <location>
        <begin position="193"/>
        <end position="249"/>
    </location>
</feature>
<evidence type="ECO:0000313" key="2">
    <source>
        <dbReference type="EMBL" id="KAG5633897.1"/>
    </source>
</evidence>
<reference evidence="2" key="1">
    <citation type="submission" date="2021-02" db="EMBL/GenBank/DDBJ databases">
        <authorList>
            <person name="Nieuwenhuis M."/>
            <person name="Van De Peppel L.J.J."/>
        </authorList>
    </citation>
    <scope>NUCLEOTIDE SEQUENCE</scope>
    <source>
        <strain evidence="2">D49</strain>
    </source>
</reference>
<dbReference type="Proteomes" id="UP000717328">
    <property type="component" value="Unassembled WGS sequence"/>
</dbReference>
<reference evidence="2" key="2">
    <citation type="submission" date="2021-10" db="EMBL/GenBank/DDBJ databases">
        <title>Phylogenomics reveals ancestral predisposition of the termite-cultivated fungus Termitomyces towards a domesticated lifestyle.</title>
        <authorList>
            <person name="Auxier B."/>
            <person name="Grum-Grzhimaylo A."/>
            <person name="Cardenas M.E."/>
            <person name="Lodge J.D."/>
            <person name="Laessoe T."/>
            <person name="Pedersen O."/>
            <person name="Smith M.E."/>
            <person name="Kuyper T.W."/>
            <person name="Franco-Molano E.A."/>
            <person name="Baroni T.J."/>
            <person name="Aanen D.K."/>
        </authorList>
    </citation>
    <scope>NUCLEOTIDE SEQUENCE</scope>
    <source>
        <strain evidence="2">D49</strain>
    </source>
</reference>